<feature type="region of interest" description="Disordered" evidence="1">
    <location>
        <begin position="512"/>
        <end position="538"/>
    </location>
</feature>
<dbReference type="Pfam" id="PF12825">
    <property type="entry name" value="DUF3818"/>
    <property type="match status" value="2"/>
</dbReference>
<evidence type="ECO:0000259" key="3">
    <source>
        <dbReference type="Pfam" id="PF12828"/>
    </source>
</evidence>
<organism evidence="4 5">
    <name type="scientific">Epichloe bromicola</name>
    <dbReference type="NCBI Taxonomy" id="79588"/>
    <lineage>
        <taxon>Eukaryota</taxon>
        <taxon>Fungi</taxon>
        <taxon>Dikarya</taxon>
        <taxon>Ascomycota</taxon>
        <taxon>Pezizomycotina</taxon>
        <taxon>Sordariomycetes</taxon>
        <taxon>Hypocreomycetidae</taxon>
        <taxon>Hypocreales</taxon>
        <taxon>Clavicipitaceae</taxon>
        <taxon>Epichloe</taxon>
    </lineage>
</organism>
<gene>
    <name evidence="4" type="primary">g2417</name>
    <name evidence="4" type="ORF">EsDP_00002417</name>
</gene>
<comment type="caution">
    <text evidence="4">The sequence shown here is derived from an EMBL/GenBank/DDBJ whole genome shotgun (WGS) entry which is preliminary data.</text>
</comment>
<evidence type="ECO:0000259" key="2">
    <source>
        <dbReference type="Pfam" id="PF12825"/>
    </source>
</evidence>
<accession>A0ABQ0CKR0</accession>
<feature type="domain" description="PX-associated" evidence="3">
    <location>
        <begin position="11"/>
        <end position="136"/>
    </location>
</feature>
<evidence type="ECO:0000256" key="1">
    <source>
        <dbReference type="SAM" id="MobiDB-lite"/>
    </source>
</evidence>
<feature type="domain" description="PX" evidence="2">
    <location>
        <begin position="182"/>
        <end position="381"/>
    </location>
</feature>
<dbReference type="Proteomes" id="UP001562357">
    <property type="component" value="Unassembled WGS sequence"/>
</dbReference>
<dbReference type="PANTHER" id="PTHR47185">
    <property type="entry name" value="PX DOMAIN-CONTAINING PROTEIN YPR097W"/>
    <property type="match status" value="1"/>
</dbReference>
<evidence type="ECO:0000313" key="4">
    <source>
        <dbReference type="EMBL" id="GAB0134031.1"/>
    </source>
</evidence>
<dbReference type="Pfam" id="PF12828">
    <property type="entry name" value="PXB"/>
    <property type="match status" value="1"/>
</dbReference>
<sequence length="686" mass="75148">MANDEAASTPSSALSPEQIRALFDILTHHETYHEIASFKFPDTISSYGFPFKHPSPEGDEVPTPSSAPILQLLLTRTVLPLPGVSQFPPEFWNARVQSILARLGEAELSESYDKGAMGTRKVLATGSSAIVEMLGRGMLGGVDRKEPGTDTGSRYDHAKADDLERAWDNVVQGLVYGDLGDQVFDHFVKSDDLETLSPMAEAAVRYIVFHLATLIHQIFVLSPEGQYLLKLIENVHSLIPYKMIKQTLRIGNAATMINGMMRILLAKLSVASVTNWFGLTQNADDGMNLLQRIISLVLSWDSSEFKKSAERVEKAKGGPSDEMLRLIREHVEGARLDHETVRSASEQNSRSIITSIFDASNPQLSSRLTESQHAQCLEYYSSLLSVRDRDRITSAFCRGSPDMFTQAVRDVVAAYEPIIRTVHANVDLREHFESLQGFIEEFIKTSRPKKVSSSAFGRSSSSGERLPSVEDYVDLLMRHRVLLYKWIHALASQCPDLWEGFRVWGNRTLVKFQKRPPPPPPPSSSTNGTGATTAARDKTMPGILNQLYAGLGTETQSKVGAAIDSHATYLSTLSHASKARLQCLVAASGSSGGRSTGGPGVYLSRWQALLDETPITPSQPKGRVRRGKDVKHTTTMGKTGVGGKKVEAGGPAQSSATEAPDVRVVVDALADSFRREVQELAARISM</sequence>
<feature type="domain" description="PX" evidence="2">
    <location>
        <begin position="402"/>
        <end position="510"/>
    </location>
</feature>
<dbReference type="InterPro" id="IPR024554">
    <property type="entry name" value="LEC1-like_C"/>
</dbReference>
<evidence type="ECO:0000313" key="5">
    <source>
        <dbReference type="Proteomes" id="UP001562357"/>
    </source>
</evidence>
<dbReference type="EMBL" id="BAAFGZ010000064">
    <property type="protein sequence ID" value="GAB0134031.1"/>
    <property type="molecule type" value="Genomic_DNA"/>
</dbReference>
<protein>
    <submittedName>
        <fullName evidence="4">Uncharacterized protein</fullName>
    </submittedName>
</protein>
<dbReference type="InterPro" id="IPR047168">
    <property type="entry name" value="LEC1-like"/>
</dbReference>
<dbReference type="InterPro" id="IPR024555">
    <property type="entry name" value="PX-associated"/>
</dbReference>
<proteinExistence type="predicted"/>
<reference evidence="5" key="1">
    <citation type="submission" date="2024-06" db="EMBL/GenBank/DDBJ databases">
        <title>Draft Genome Sequences of Epichloe bromicola Strains Isolated from Elymus ciliaris.</title>
        <authorList>
            <consortium name="Epichloe bromicola genome sequencing consortium"/>
            <person name="Miura A."/>
            <person name="Imano S."/>
            <person name="Ashida A."/>
            <person name="Sato I."/>
            <person name="Chiba S."/>
            <person name="Tanaka A."/>
            <person name="Camagna M."/>
            <person name="Takemoto D."/>
        </authorList>
    </citation>
    <scope>NUCLEOTIDE SEQUENCE [LARGE SCALE GENOMIC DNA]</scope>
    <source>
        <strain evidence="5">DP</strain>
    </source>
</reference>
<feature type="region of interest" description="Disordered" evidence="1">
    <location>
        <begin position="613"/>
        <end position="657"/>
    </location>
</feature>
<name>A0ABQ0CKR0_9HYPO</name>
<dbReference type="PANTHER" id="PTHR47185:SF2">
    <property type="entry name" value="FUNGAL PROTEIN"/>
    <property type="match status" value="1"/>
</dbReference>
<keyword evidence="5" id="KW-1185">Reference proteome</keyword>